<dbReference type="InterPro" id="IPR020594">
    <property type="entry name" value="Ribosomal_bL9_bac/chp"/>
</dbReference>
<keyword evidence="2" id="KW-0699">rRNA-binding</keyword>
<name>A0A382LJ45_9ZZZZ</name>
<dbReference type="Pfam" id="PF01281">
    <property type="entry name" value="Ribosomal_L9_N"/>
    <property type="match status" value="1"/>
</dbReference>
<dbReference type="SUPFAM" id="SSF55653">
    <property type="entry name" value="Ribosomal protein L9 C-domain"/>
    <property type="match status" value="1"/>
</dbReference>
<dbReference type="Gene3D" id="3.10.430.100">
    <property type="entry name" value="Ribosomal protein L9, C-terminal domain"/>
    <property type="match status" value="1"/>
</dbReference>
<dbReference type="InterPro" id="IPR000244">
    <property type="entry name" value="Ribosomal_bL9"/>
</dbReference>
<dbReference type="HAMAP" id="MF_00503">
    <property type="entry name" value="Ribosomal_bL9"/>
    <property type="match status" value="1"/>
</dbReference>
<comment type="similarity">
    <text evidence="1">Belongs to the bacterial ribosomal protein bL9 family.</text>
</comment>
<evidence type="ECO:0000256" key="4">
    <source>
        <dbReference type="ARBA" id="ARBA00022980"/>
    </source>
</evidence>
<gene>
    <name evidence="7" type="ORF">METZ01_LOCUS289097</name>
</gene>
<proteinExistence type="inferred from homology"/>
<dbReference type="InterPro" id="IPR009027">
    <property type="entry name" value="Ribosomal_bL9/RNase_H1_N"/>
</dbReference>
<dbReference type="GO" id="GO:1990904">
    <property type="term" value="C:ribonucleoprotein complex"/>
    <property type="evidence" value="ECO:0007669"/>
    <property type="project" value="UniProtKB-KW"/>
</dbReference>
<dbReference type="AlphaFoldDB" id="A0A382LJ45"/>
<keyword evidence="5" id="KW-0687">Ribonucleoprotein</keyword>
<keyword evidence="4" id="KW-0689">Ribosomal protein</keyword>
<evidence type="ECO:0000259" key="6">
    <source>
        <dbReference type="PROSITE" id="PS00651"/>
    </source>
</evidence>
<evidence type="ECO:0000313" key="7">
    <source>
        <dbReference type="EMBL" id="SVC36243.1"/>
    </source>
</evidence>
<dbReference type="GO" id="GO:0003735">
    <property type="term" value="F:structural constituent of ribosome"/>
    <property type="evidence" value="ECO:0007669"/>
    <property type="project" value="InterPro"/>
</dbReference>
<protein>
    <recommendedName>
        <fullName evidence="6">Ribosomal protein L9 domain-containing protein</fullName>
    </recommendedName>
</protein>
<dbReference type="Pfam" id="PF03948">
    <property type="entry name" value="Ribosomal_L9_C"/>
    <property type="match status" value="1"/>
</dbReference>
<dbReference type="NCBIfam" id="TIGR00158">
    <property type="entry name" value="L9"/>
    <property type="match status" value="1"/>
</dbReference>
<reference evidence="7" key="1">
    <citation type="submission" date="2018-05" db="EMBL/GenBank/DDBJ databases">
        <authorList>
            <person name="Lanie J.A."/>
            <person name="Ng W.-L."/>
            <person name="Kazmierczak K.M."/>
            <person name="Andrzejewski T.M."/>
            <person name="Davidsen T.M."/>
            <person name="Wayne K.J."/>
            <person name="Tettelin H."/>
            <person name="Glass J.I."/>
            <person name="Rusch D."/>
            <person name="Podicherti R."/>
            <person name="Tsui H.-C.T."/>
            <person name="Winkler M.E."/>
        </authorList>
    </citation>
    <scope>NUCLEOTIDE SEQUENCE</scope>
</reference>
<dbReference type="InterPro" id="IPR036935">
    <property type="entry name" value="Ribosomal_bL9_N_sf"/>
</dbReference>
<dbReference type="GO" id="GO:0019843">
    <property type="term" value="F:rRNA binding"/>
    <property type="evidence" value="ECO:0007669"/>
    <property type="project" value="UniProtKB-KW"/>
</dbReference>
<dbReference type="PANTHER" id="PTHR21368">
    <property type="entry name" value="50S RIBOSOMAL PROTEIN L9"/>
    <property type="match status" value="1"/>
</dbReference>
<dbReference type="GO" id="GO:0006412">
    <property type="term" value="P:translation"/>
    <property type="evidence" value="ECO:0007669"/>
    <property type="project" value="InterPro"/>
</dbReference>
<evidence type="ECO:0000256" key="1">
    <source>
        <dbReference type="ARBA" id="ARBA00010605"/>
    </source>
</evidence>
<dbReference type="GO" id="GO:0005840">
    <property type="term" value="C:ribosome"/>
    <property type="evidence" value="ECO:0007669"/>
    <property type="project" value="UniProtKB-KW"/>
</dbReference>
<dbReference type="PROSITE" id="PS00651">
    <property type="entry name" value="RIBOSOMAL_L9"/>
    <property type="match status" value="1"/>
</dbReference>
<feature type="domain" description="Ribosomal protein L9" evidence="6">
    <location>
        <begin position="13"/>
        <end position="40"/>
    </location>
</feature>
<dbReference type="EMBL" id="UINC01087133">
    <property type="protein sequence ID" value="SVC36243.1"/>
    <property type="molecule type" value="Genomic_DNA"/>
</dbReference>
<dbReference type="InterPro" id="IPR036791">
    <property type="entry name" value="Ribosomal_bL9_C_sf"/>
</dbReference>
<dbReference type="Gene3D" id="3.40.5.10">
    <property type="entry name" value="Ribosomal protein L9, N-terminal domain"/>
    <property type="match status" value="1"/>
</dbReference>
<organism evidence="7">
    <name type="scientific">marine metagenome</name>
    <dbReference type="NCBI Taxonomy" id="408172"/>
    <lineage>
        <taxon>unclassified sequences</taxon>
        <taxon>metagenomes</taxon>
        <taxon>ecological metagenomes</taxon>
    </lineage>
</organism>
<dbReference type="SUPFAM" id="SSF55658">
    <property type="entry name" value="L9 N-domain-like"/>
    <property type="match status" value="1"/>
</dbReference>
<dbReference type="InterPro" id="IPR020069">
    <property type="entry name" value="Ribosomal_bL9_C"/>
</dbReference>
<accession>A0A382LJ45</accession>
<evidence type="ECO:0000256" key="3">
    <source>
        <dbReference type="ARBA" id="ARBA00022884"/>
    </source>
</evidence>
<sequence length="151" mass="16985">MKVVLLENLGKKGSIGDIIDVKRGFARNYLISSNKALAASKENIKEVEKIKTDLNKKDEEKKKNAKNIHQKINGKEYSIHKLSTENNELYGSVKPTEISKIILELDQLEIKPSMIQLAEEIKSLGTFKVKVNLHSDIQSEVNIKVVPSENS</sequence>
<keyword evidence="3" id="KW-0694">RNA-binding</keyword>
<evidence type="ECO:0000256" key="5">
    <source>
        <dbReference type="ARBA" id="ARBA00023274"/>
    </source>
</evidence>
<dbReference type="InterPro" id="IPR020070">
    <property type="entry name" value="Ribosomal_bL9_N"/>
</dbReference>
<evidence type="ECO:0000256" key="2">
    <source>
        <dbReference type="ARBA" id="ARBA00022730"/>
    </source>
</evidence>